<evidence type="ECO:0000256" key="2">
    <source>
        <dbReference type="PIRNR" id="PIRNR006276"/>
    </source>
</evidence>
<dbReference type="CDD" id="cd00293">
    <property type="entry name" value="USP-like"/>
    <property type="match status" value="1"/>
</dbReference>
<reference evidence="4 5" key="1">
    <citation type="submission" date="2016-10" db="EMBL/GenBank/DDBJ databases">
        <authorList>
            <person name="de Groot N.N."/>
        </authorList>
    </citation>
    <scope>NUCLEOTIDE SEQUENCE [LARGE SCALE GENOMIC DNA]</scope>
    <source>
        <strain evidence="4 5">M79</strain>
    </source>
</reference>
<dbReference type="PANTHER" id="PTHR46268">
    <property type="entry name" value="STRESS RESPONSE PROTEIN NHAX"/>
    <property type="match status" value="1"/>
</dbReference>
<dbReference type="InterPro" id="IPR014729">
    <property type="entry name" value="Rossmann-like_a/b/a_fold"/>
</dbReference>
<name>A0A1I4FB00_9LACT</name>
<gene>
    <name evidence="4" type="ORF">SAMN05216438_101525</name>
</gene>
<dbReference type="SUPFAM" id="SSF52402">
    <property type="entry name" value="Adenine nucleotide alpha hydrolases-like"/>
    <property type="match status" value="1"/>
</dbReference>
<dbReference type="InterPro" id="IPR006015">
    <property type="entry name" value="Universal_stress_UspA"/>
</dbReference>
<comment type="subcellular location">
    <subcellularLocation>
        <location evidence="2">Cytoplasm</location>
    </subcellularLocation>
</comment>
<dbReference type="GO" id="GO:0005737">
    <property type="term" value="C:cytoplasm"/>
    <property type="evidence" value="ECO:0007669"/>
    <property type="project" value="UniProtKB-SubCell"/>
</dbReference>
<proteinExistence type="inferred from homology"/>
<dbReference type="RefSeq" id="WP_074750335.1">
    <property type="nucleotide sequence ID" value="NZ_CAXVJC010000001.1"/>
</dbReference>
<dbReference type="Gene3D" id="3.40.50.620">
    <property type="entry name" value="HUPs"/>
    <property type="match status" value="1"/>
</dbReference>
<organism evidence="4 5">
    <name type="scientific">Lactococcus garvieae</name>
    <dbReference type="NCBI Taxonomy" id="1363"/>
    <lineage>
        <taxon>Bacteria</taxon>
        <taxon>Bacillati</taxon>
        <taxon>Bacillota</taxon>
        <taxon>Bacilli</taxon>
        <taxon>Lactobacillales</taxon>
        <taxon>Streptococcaceae</taxon>
        <taxon>Lactococcus</taxon>
    </lineage>
</organism>
<dbReference type="AlphaFoldDB" id="A0A1I4FB00"/>
<protein>
    <recommendedName>
        <fullName evidence="2">Universal stress protein</fullName>
    </recommendedName>
</protein>
<dbReference type="Pfam" id="PF00582">
    <property type="entry name" value="Usp"/>
    <property type="match status" value="1"/>
</dbReference>
<sequence>MEKRSNLIIVAVDGSEQSYKAVQEANKIACPELDRLILLMVKDVRRFYGISNAGAEEIPALDRIAKRSLLEAARLVNPEITFATKELIGNTKRKLVDFAREEKADLIVMGATGADFFEHLLLGSTTRYVIDHAPCDVLIVK</sequence>
<feature type="domain" description="UspA" evidence="3">
    <location>
        <begin position="8"/>
        <end position="141"/>
    </location>
</feature>
<keyword evidence="2" id="KW-0963">Cytoplasm</keyword>
<evidence type="ECO:0000259" key="3">
    <source>
        <dbReference type="Pfam" id="PF00582"/>
    </source>
</evidence>
<accession>A0A1I4FB00</accession>
<evidence type="ECO:0000313" key="5">
    <source>
        <dbReference type="Proteomes" id="UP000181969"/>
    </source>
</evidence>
<evidence type="ECO:0000256" key="1">
    <source>
        <dbReference type="ARBA" id="ARBA00008791"/>
    </source>
</evidence>
<dbReference type="PRINTS" id="PR01438">
    <property type="entry name" value="UNVRSLSTRESS"/>
</dbReference>
<dbReference type="Proteomes" id="UP000181969">
    <property type="component" value="Unassembled WGS sequence"/>
</dbReference>
<dbReference type="EMBL" id="FOTJ01000001">
    <property type="protein sequence ID" value="SFL14719.1"/>
    <property type="molecule type" value="Genomic_DNA"/>
</dbReference>
<comment type="similarity">
    <text evidence="1 2">Belongs to the universal stress protein A family.</text>
</comment>
<dbReference type="PANTHER" id="PTHR46268:SF15">
    <property type="entry name" value="UNIVERSAL STRESS PROTEIN HP_0031"/>
    <property type="match status" value="1"/>
</dbReference>
<dbReference type="InterPro" id="IPR006016">
    <property type="entry name" value="UspA"/>
</dbReference>
<dbReference type="PIRSF" id="PIRSF006276">
    <property type="entry name" value="UspA"/>
    <property type="match status" value="1"/>
</dbReference>
<dbReference type="OrthoDB" id="9789668at2"/>
<evidence type="ECO:0000313" key="4">
    <source>
        <dbReference type="EMBL" id="SFL14719.1"/>
    </source>
</evidence>